<gene>
    <name evidence="8" type="ORF">CARN8_680002</name>
</gene>
<dbReference type="PANTHER" id="PTHR11557:SF0">
    <property type="entry name" value="PORPHOBILINOGEN DEAMINASE"/>
    <property type="match status" value="1"/>
</dbReference>
<dbReference type="HAMAP" id="MF_00260">
    <property type="entry name" value="Porphobil_deam"/>
    <property type="match status" value="1"/>
</dbReference>
<name>A0A3P3ZRW0_9ZZZZ</name>
<dbReference type="FunFam" id="3.40.190.10:FF:000005">
    <property type="entry name" value="Porphobilinogen deaminase"/>
    <property type="match status" value="1"/>
</dbReference>
<evidence type="ECO:0000259" key="6">
    <source>
        <dbReference type="Pfam" id="PF01379"/>
    </source>
</evidence>
<evidence type="ECO:0000256" key="3">
    <source>
        <dbReference type="ARBA" id="ARBA00012655"/>
    </source>
</evidence>
<dbReference type="PROSITE" id="PS00533">
    <property type="entry name" value="PORPHOBILINOGEN_DEAM"/>
    <property type="match status" value="1"/>
</dbReference>
<dbReference type="InterPro" id="IPR022418">
    <property type="entry name" value="Porphobilinogen_deaminase_C"/>
</dbReference>
<evidence type="ECO:0000256" key="1">
    <source>
        <dbReference type="ARBA" id="ARBA00001916"/>
    </source>
</evidence>
<dbReference type="InterPro" id="IPR036803">
    <property type="entry name" value="Porphobilinogen_deaminase_C_sf"/>
</dbReference>
<dbReference type="SUPFAM" id="SSF53850">
    <property type="entry name" value="Periplasmic binding protein-like II"/>
    <property type="match status" value="1"/>
</dbReference>
<evidence type="ECO:0000259" key="7">
    <source>
        <dbReference type="Pfam" id="PF03900"/>
    </source>
</evidence>
<dbReference type="SUPFAM" id="SSF54782">
    <property type="entry name" value="Porphobilinogen deaminase (hydroxymethylbilane synthase), C-terminal domain"/>
    <property type="match status" value="1"/>
</dbReference>
<dbReference type="AlphaFoldDB" id="A0A3P3ZRW0"/>
<feature type="domain" description="Porphobilinogen deaminase C-terminal" evidence="7">
    <location>
        <begin position="356"/>
        <end position="424"/>
    </location>
</feature>
<protein>
    <recommendedName>
        <fullName evidence="3">hydroxymethylbilane synthase</fullName>
        <ecNumber evidence="3">2.5.1.61</ecNumber>
    </recommendedName>
</protein>
<organism evidence="8">
    <name type="scientific">mine drainage metagenome</name>
    <dbReference type="NCBI Taxonomy" id="410659"/>
    <lineage>
        <taxon>unclassified sequences</taxon>
        <taxon>metagenomes</taxon>
        <taxon>ecological metagenomes</taxon>
    </lineage>
</organism>
<dbReference type="InterPro" id="IPR022419">
    <property type="entry name" value="Porphobilin_deaminase_cofac_BS"/>
</dbReference>
<comment type="cofactor">
    <cofactor evidence="1">
        <name>dipyrromethane</name>
        <dbReference type="ChEBI" id="CHEBI:60342"/>
    </cofactor>
</comment>
<keyword evidence="5" id="KW-0627">Porphyrin biosynthesis</keyword>
<dbReference type="EC" id="2.5.1.61" evidence="3"/>
<evidence type="ECO:0000256" key="4">
    <source>
        <dbReference type="ARBA" id="ARBA00022679"/>
    </source>
</evidence>
<evidence type="ECO:0000256" key="2">
    <source>
        <dbReference type="ARBA" id="ARBA00005638"/>
    </source>
</evidence>
<accession>A0A3P3ZRW0</accession>
<dbReference type="GO" id="GO:0006783">
    <property type="term" value="P:heme biosynthetic process"/>
    <property type="evidence" value="ECO:0007669"/>
    <property type="project" value="TreeGrafter"/>
</dbReference>
<dbReference type="Pfam" id="PF03900">
    <property type="entry name" value="Porphobil_deamC"/>
    <property type="match status" value="1"/>
</dbReference>
<keyword evidence="4 8" id="KW-0808">Transferase</keyword>
<dbReference type="PANTHER" id="PTHR11557">
    <property type="entry name" value="PORPHOBILINOGEN DEAMINASE"/>
    <property type="match status" value="1"/>
</dbReference>
<dbReference type="PRINTS" id="PR00151">
    <property type="entry name" value="PORPHBDMNASE"/>
</dbReference>
<dbReference type="Gene3D" id="3.40.190.10">
    <property type="entry name" value="Periplasmic binding protein-like II"/>
    <property type="match status" value="2"/>
</dbReference>
<evidence type="ECO:0000256" key="5">
    <source>
        <dbReference type="ARBA" id="ARBA00023244"/>
    </source>
</evidence>
<dbReference type="InterPro" id="IPR022417">
    <property type="entry name" value="Porphobilin_deaminase_N"/>
</dbReference>
<dbReference type="Pfam" id="PF01379">
    <property type="entry name" value="Porphobil_deam"/>
    <property type="match status" value="1"/>
</dbReference>
<comment type="similarity">
    <text evidence="2">Belongs to the HMBS family.</text>
</comment>
<proteinExistence type="inferred from homology"/>
<reference evidence="8" key="1">
    <citation type="submission" date="2018-10" db="EMBL/GenBank/DDBJ databases">
        <authorList>
            <person name="Plewniak F."/>
        </authorList>
    </citation>
    <scope>NUCLEOTIDE SEQUENCE</scope>
</reference>
<sequence length="437" mass="47333">MGIGHAAPVVVQVFRNIAQMGEITESTHHCNGVLRAQPIQTMFQLDPCLVITGTTITNGSLTYSFDQLENNFTFLIAQCVAQNPAQKANIVAQRQVLVQIGGRSHVRPPFKASFMLEFHISDALIVFFIMPSPEIIIATRESRLALWQAEHIQQQMAGLYPLAHFSLLGMTTTGDQILDRTLSAVGGKGLFVKELELAMLEGRAHMAVHSMKDVPMNRPSELVLRVAGPREDPRDAFVSNNHENLAALPAGAIVGTASLRRECQIRARFPHLDVRPLRGNLDTRLRKLDQGQYQAIILAAAGLRRLGLADRIRSLIDTEDSLPAVGQGALGLEFLANHPTLGNWIDALVDPATEACVFAERTVSCRLAGSCDVPLGAFAEAEGEILTLRAFVGNPAGTRIIRACQSAPLSQYKALGDGVAMDLLDQGAADILNACRA</sequence>
<evidence type="ECO:0000313" key="8">
    <source>
        <dbReference type="EMBL" id="VAY89449.1"/>
    </source>
</evidence>
<dbReference type="CDD" id="cd13646">
    <property type="entry name" value="PBP2_EcHMBS_like"/>
    <property type="match status" value="1"/>
</dbReference>
<dbReference type="GO" id="GO:0004418">
    <property type="term" value="F:hydroxymethylbilane synthase activity"/>
    <property type="evidence" value="ECO:0007669"/>
    <property type="project" value="UniProtKB-EC"/>
</dbReference>
<dbReference type="EMBL" id="UOYP01000645">
    <property type="protein sequence ID" value="VAY89449.1"/>
    <property type="molecule type" value="Genomic_DNA"/>
</dbReference>
<dbReference type="GO" id="GO:0005737">
    <property type="term" value="C:cytoplasm"/>
    <property type="evidence" value="ECO:0007669"/>
    <property type="project" value="TreeGrafter"/>
</dbReference>
<dbReference type="Gene3D" id="3.30.160.40">
    <property type="entry name" value="Porphobilinogen deaminase, C-terminal domain"/>
    <property type="match status" value="1"/>
</dbReference>
<dbReference type="NCBIfam" id="TIGR00212">
    <property type="entry name" value="hemC"/>
    <property type="match status" value="1"/>
</dbReference>
<feature type="domain" description="Porphobilinogen deaminase N-terminal" evidence="6">
    <location>
        <begin position="135"/>
        <end position="338"/>
    </location>
</feature>
<dbReference type="InterPro" id="IPR000860">
    <property type="entry name" value="HemC"/>
</dbReference>